<keyword evidence="1" id="KW-0472">Membrane</keyword>
<sequence>MRLRIAFLLLILACCFCDLYATPTSQPKKPAVKAAPEKPKKKVVPAKVRLDSSSVTVHRLDQQVLDSLAADEDFKYYTKDYKKEETLWDKFWRWFWDMVGKLFPNVSAGSASIIKYILIGVAVICAVFLIIKLASSDLSNIFLRTPKEAALPYSESLENIHEISFDEEIEAALAARNFKLAVRLLYLASLKQLSDAGLIHWELGKTNSAYLEELGDTDRRQTFGVLTRQFEYIWYGNFPVDATSFNNIQTLFADFKKLLA</sequence>
<feature type="transmembrane region" description="Helical" evidence="1">
    <location>
        <begin position="113"/>
        <end position="134"/>
    </location>
</feature>
<evidence type="ECO:0000256" key="1">
    <source>
        <dbReference type="SAM" id="Phobius"/>
    </source>
</evidence>
<keyword evidence="1" id="KW-1133">Transmembrane helix</keyword>
<dbReference type="AlphaFoldDB" id="A0A929KUI3"/>
<comment type="caution">
    <text evidence="4">The sequence shown here is derived from an EMBL/GenBank/DDBJ whole genome shotgun (WGS) entry which is preliminary data.</text>
</comment>
<proteinExistence type="predicted"/>
<evidence type="ECO:0000256" key="2">
    <source>
        <dbReference type="SAM" id="SignalP"/>
    </source>
</evidence>
<protein>
    <submittedName>
        <fullName evidence="4">DUF4129 domain-containing protein</fullName>
    </submittedName>
</protein>
<feature type="domain" description="Protein-glutamine gamma-glutamyltransferase-like C-terminal" evidence="3">
    <location>
        <begin position="185"/>
        <end position="248"/>
    </location>
</feature>
<dbReference type="Pfam" id="PF13559">
    <property type="entry name" value="DUF4129"/>
    <property type="match status" value="1"/>
</dbReference>
<name>A0A929KUI3_9SPHI</name>
<gene>
    <name evidence="4" type="ORF">IRJ16_02215</name>
</gene>
<accession>A0A929KUI3</accession>
<evidence type="ECO:0000259" key="3">
    <source>
        <dbReference type="Pfam" id="PF13559"/>
    </source>
</evidence>
<keyword evidence="2" id="KW-0732">Signal</keyword>
<keyword evidence="5" id="KW-1185">Reference proteome</keyword>
<dbReference type="InterPro" id="IPR025403">
    <property type="entry name" value="TgpA-like_C"/>
</dbReference>
<keyword evidence="1" id="KW-0812">Transmembrane</keyword>
<feature type="chain" id="PRO_5038071541" evidence="2">
    <location>
        <begin position="22"/>
        <end position="260"/>
    </location>
</feature>
<dbReference type="EMBL" id="JADFFL010000001">
    <property type="protein sequence ID" value="MBE9660685.1"/>
    <property type="molecule type" value="Genomic_DNA"/>
</dbReference>
<evidence type="ECO:0000313" key="4">
    <source>
        <dbReference type="EMBL" id="MBE9660685.1"/>
    </source>
</evidence>
<organism evidence="4 5">
    <name type="scientific">Mucilaginibacter myungsuensis</name>
    <dbReference type="NCBI Taxonomy" id="649104"/>
    <lineage>
        <taxon>Bacteria</taxon>
        <taxon>Pseudomonadati</taxon>
        <taxon>Bacteroidota</taxon>
        <taxon>Sphingobacteriia</taxon>
        <taxon>Sphingobacteriales</taxon>
        <taxon>Sphingobacteriaceae</taxon>
        <taxon>Mucilaginibacter</taxon>
    </lineage>
</organism>
<dbReference type="RefSeq" id="WP_194109879.1">
    <property type="nucleotide sequence ID" value="NZ_JADFFL010000001.1"/>
</dbReference>
<dbReference type="Proteomes" id="UP000622475">
    <property type="component" value="Unassembled WGS sequence"/>
</dbReference>
<reference evidence="4" key="1">
    <citation type="submission" date="2020-10" db="EMBL/GenBank/DDBJ databases">
        <title>Mucilaginibacter mali sp. nov., isolated from rhizosphere soil of apple orchard.</title>
        <authorList>
            <person name="Lee J.-S."/>
            <person name="Kim H.S."/>
            <person name="Kim J.-S."/>
        </authorList>
    </citation>
    <scope>NUCLEOTIDE SEQUENCE</scope>
    <source>
        <strain evidence="4">KCTC 22746</strain>
    </source>
</reference>
<feature type="signal peptide" evidence="2">
    <location>
        <begin position="1"/>
        <end position="21"/>
    </location>
</feature>
<evidence type="ECO:0000313" key="5">
    <source>
        <dbReference type="Proteomes" id="UP000622475"/>
    </source>
</evidence>